<dbReference type="Pfam" id="PF03472">
    <property type="entry name" value="Autoind_bind"/>
    <property type="match status" value="1"/>
</dbReference>
<dbReference type="SMART" id="SM00421">
    <property type="entry name" value="HTH_LUXR"/>
    <property type="match status" value="1"/>
</dbReference>
<keyword evidence="6" id="KW-1185">Reference proteome</keyword>
<dbReference type="EMBL" id="CP109966">
    <property type="protein sequence ID" value="WAJ71846.1"/>
    <property type="molecule type" value="Genomic_DNA"/>
</dbReference>
<evidence type="ECO:0000256" key="1">
    <source>
        <dbReference type="ARBA" id="ARBA00023015"/>
    </source>
</evidence>
<feature type="domain" description="HTH luxR-type" evidence="4">
    <location>
        <begin position="166"/>
        <end position="231"/>
    </location>
</feature>
<keyword evidence="1" id="KW-0805">Transcription regulation</keyword>
<dbReference type="RefSeq" id="WP_268076568.1">
    <property type="nucleotide sequence ID" value="NZ_CP109966.1"/>
</dbReference>
<dbReference type="SUPFAM" id="SSF46894">
    <property type="entry name" value="C-terminal effector domain of the bipartite response regulators"/>
    <property type="match status" value="1"/>
</dbReference>
<keyword evidence="3" id="KW-0804">Transcription</keyword>
<gene>
    <name evidence="5" type="ORF">OLW01_14045</name>
</gene>
<evidence type="ECO:0000256" key="2">
    <source>
        <dbReference type="ARBA" id="ARBA00023125"/>
    </source>
</evidence>
<protein>
    <submittedName>
        <fullName evidence="5">LuxR family transcriptional regulator</fullName>
    </submittedName>
</protein>
<dbReference type="InterPro" id="IPR000792">
    <property type="entry name" value="Tscrpt_reg_LuxR_C"/>
</dbReference>
<dbReference type="InterPro" id="IPR005143">
    <property type="entry name" value="TF_LuxR_autoind-bd_dom"/>
</dbReference>
<dbReference type="Gene3D" id="3.30.450.80">
    <property type="entry name" value="Transcription factor LuxR-like, autoinducer-binding domain"/>
    <property type="match status" value="1"/>
</dbReference>
<reference evidence="5" key="1">
    <citation type="submission" date="2022-10" db="EMBL/GenBank/DDBJ databases">
        <title>Catenovulum adriacola sp. nov. isolated in the Harbour of Susak.</title>
        <authorList>
            <person name="Schoch T."/>
            <person name="Reich S.J."/>
            <person name="Stoeferle S."/>
            <person name="Flaiz M."/>
            <person name="Kazda M."/>
            <person name="Riedel C.U."/>
            <person name="Duerre P."/>
        </authorList>
    </citation>
    <scope>NUCLEOTIDE SEQUENCE</scope>
    <source>
        <strain evidence="5">TS8</strain>
        <plasmid evidence="5">pCadTS8_1</plasmid>
    </source>
</reference>
<evidence type="ECO:0000259" key="4">
    <source>
        <dbReference type="PROSITE" id="PS50043"/>
    </source>
</evidence>
<accession>A0ABY7AU94</accession>
<dbReference type="PANTHER" id="PTHR44688">
    <property type="entry name" value="DNA-BINDING TRANSCRIPTIONAL ACTIVATOR DEVR_DOSR"/>
    <property type="match status" value="1"/>
</dbReference>
<dbReference type="InterPro" id="IPR036388">
    <property type="entry name" value="WH-like_DNA-bd_sf"/>
</dbReference>
<keyword evidence="5" id="KW-0614">Plasmid</keyword>
<dbReference type="InterPro" id="IPR016032">
    <property type="entry name" value="Sig_transdc_resp-reg_C-effctor"/>
</dbReference>
<keyword evidence="2" id="KW-0238">DNA-binding</keyword>
<dbReference type="PANTHER" id="PTHR44688:SF16">
    <property type="entry name" value="DNA-BINDING TRANSCRIPTIONAL ACTIVATOR DEVR_DOSR"/>
    <property type="match status" value="1"/>
</dbReference>
<dbReference type="SUPFAM" id="SSF75516">
    <property type="entry name" value="Pheromone-binding domain of LuxR-like quorum-sensing transcription factors"/>
    <property type="match status" value="1"/>
</dbReference>
<dbReference type="Proteomes" id="UP001163726">
    <property type="component" value="Plasmid pCadTS8_1"/>
</dbReference>
<dbReference type="InterPro" id="IPR036693">
    <property type="entry name" value="TF_LuxR_autoind-bd_dom_sf"/>
</dbReference>
<evidence type="ECO:0000313" key="6">
    <source>
        <dbReference type="Proteomes" id="UP001163726"/>
    </source>
</evidence>
<evidence type="ECO:0000256" key="3">
    <source>
        <dbReference type="ARBA" id="ARBA00023163"/>
    </source>
</evidence>
<name>A0ABY7AU94_9ALTE</name>
<sequence>MKTENYFLALNQANSLDMSFNVFAQYGRSIGFECMAYSMLSAHKTSKSPRNVIFSNFPDNWSKRYSQQNYLYYDPIFVKAMSTNVPFCWHELKNETLSDYQQKILSEAFEFGLVDGIALGSHFFKDQVCCISVGTDKPTEFNKSQQLAQFLYFSVLLHEKVSAFIATQVNYQLTIKEQDVLLWAVEGLTDNEIADKLIISVNTVRYHWKNIFSKLGVKNKVHAVAKALLSGVIHPQKIN</sequence>
<evidence type="ECO:0000313" key="5">
    <source>
        <dbReference type="EMBL" id="WAJ71846.1"/>
    </source>
</evidence>
<dbReference type="PRINTS" id="PR00038">
    <property type="entry name" value="HTHLUXR"/>
</dbReference>
<dbReference type="Pfam" id="PF00196">
    <property type="entry name" value="GerE"/>
    <property type="match status" value="1"/>
</dbReference>
<dbReference type="CDD" id="cd06170">
    <property type="entry name" value="LuxR_C_like"/>
    <property type="match status" value="1"/>
</dbReference>
<dbReference type="PROSITE" id="PS50043">
    <property type="entry name" value="HTH_LUXR_2"/>
    <property type="match status" value="1"/>
</dbReference>
<proteinExistence type="predicted"/>
<organism evidence="5 6">
    <name type="scientific">Catenovulum adriaticum</name>
    <dbReference type="NCBI Taxonomy" id="2984846"/>
    <lineage>
        <taxon>Bacteria</taxon>
        <taxon>Pseudomonadati</taxon>
        <taxon>Pseudomonadota</taxon>
        <taxon>Gammaproteobacteria</taxon>
        <taxon>Alteromonadales</taxon>
        <taxon>Alteromonadaceae</taxon>
        <taxon>Catenovulum</taxon>
    </lineage>
</organism>
<geneLocation type="plasmid" evidence="5 6">
    <name>pCadTS8_1</name>
</geneLocation>
<dbReference type="Gene3D" id="1.10.10.10">
    <property type="entry name" value="Winged helix-like DNA-binding domain superfamily/Winged helix DNA-binding domain"/>
    <property type="match status" value="1"/>
</dbReference>